<dbReference type="GO" id="GO:0016787">
    <property type="term" value="F:hydrolase activity"/>
    <property type="evidence" value="ECO:0007669"/>
    <property type="project" value="UniProtKB-KW"/>
</dbReference>
<comment type="caution">
    <text evidence="3">The sequence shown here is derived from an EMBL/GenBank/DDBJ whole genome shotgun (WGS) entry which is preliminary data.</text>
</comment>
<dbReference type="Gene3D" id="3.10.450.30">
    <property type="entry name" value="Microbial ribonucleases"/>
    <property type="match status" value="1"/>
</dbReference>
<dbReference type="SUPFAM" id="SSF53933">
    <property type="entry name" value="Microbial ribonucleases"/>
    <property type="match status" value="1"/>
</dbReference>
<dbReference type="eggNOG" id="COG4290">
    <property type="taxonomic scope" value="Bacteria"/>
</dbReference>
<dbReference type="EMBL" id="AVCI01000004">
    <property type="protein sequence ID" value="KFN43895.1"/>
    <property type="molecule type" value="Genomic_DNA"/>
</dbReference>
<dbReference type="RefSeq" id="WP_022969680.1">
    <property type="nucleotide sequence ID" value="NZ_ATVD01000003.1"/>
</dbReference>
<accession>A0A091BHS2</accession>
<dbReference type="InterPro" id="IPR016191">
    <property type="entry name" value="Ribonuclease/ribotoxin"/>
</dbReference>
<dbReference type="OrthoDB" id="5326845at2"/>
<gene>
    <name evidence="3" type="ORF">N789_08075</name>
</gene>
<dbReference type="GO" id="GO:0003723">
    <property type="term" value="F:RNA binding"/>
    <property type="evidence" value="ECO:0007669"/>
    <property type="project" value="InterPro"/>
</dbReference>
<reference evidence="3 4" key="1">
    <citation type="submission" date="2013-09" db="EMBL/GenBank/DDBJ databases">
        <title>Genome sequencing of Arenimonas oryziterrae.</title>
        <authorList>
            <person name="Chen F."/>
            <person name="Wang G."/>
        </authorList>
    </citation>
    <scope>NUCLEOTIDE SEQUENCE [LARGE SCALE GENOMIC DNA]</scope>
    <source>
        <strain evidence="3 4">YC6267</strain>
    </source>
</reference>
<dbReference type="Pfam" id="PF00545">
    <property type="entry name" value="Ribonuclease"/>
    <property type="match status" value="1"/>
</dbReference>
<evidence type="ECO:0000313" key="3">
    <source>
        <dbReference type="EMBL" id="KFN43895.1"/>
    </source>
</evidence>
<keyword evidence="4" id="KW-1185">Reference proteome</keyword>
<evidence type="ECO:0000256" key="2">
    <source>
        <dbReference type="ARBA" id="ARBA00022801"/>
    </source>
</evidence>
<dbReference type="AlphaFoldDB" id="A0A091BHS2"/>
<dbReference type="Proteomes" id="UP000029385">
    <property type="component" value="Unassembled WGS sequence"/>
</dbReference>
<keyword evidence="2" id="KW-0378">Hydrolase</keyword>
<dbReference type="InterPro" id="IPR000026">
    <property type="entry name" value="N1-like"/>
</dbReference>
<organism evidence="3 4">
    <name type="scientific">Arenimonas oryziterrae DSM 21050 = YC6267</name>
    <dbReference type="NCBI Taxonomy" id="1121015"/>
    <lineage>
        <taxon>Bacteria</taxon>
        <taxon>Pseudomonadati</taxon>
        <taxon>Pseudomonadota</taxon>
        <taxon>Gammaproteobacteria</taxon>
        <taxon>Lysobacterales</taxon>
        <taxon>Lysobacteraceae</taxon>
        <taxon>Arenimonas</taxon>
    </lineage>
</organism>
<dbReference type="PATRIC" id="fig|1121015.4.peg.1107"/>
<evidence type="ECO:0000313" key="4">
    <source>
        <dbReference type="Proteomes" id="UP000029385"/>
    </source>
</evidence>
<keyword evidence="1" id="KW-0540">Nuclease</keyword>
<proteinExistence type="predicted"/>
<name>A0A091BHS2_9GAMM</name>
<evidence type="ECO:0000256" key="1">
    <source>
        <dbReference type="ARBA" id="ARBA00022722"/>
    </source>
</evidence>
<protein>
    <submittedName>
        <fullName evidence="3">Uncharacterized protein</fullName>
    </submittedName>
</protein>
<dbReference type="GO" id="GO:0004521">
    <property type="term" value="F:RNA endonuclease activity"/>
    <property type="evidence" value="ECO:0007669"/>
    <property type="project" value="InterPro"/>
</dbReference>
<dbReference type="STRING" id="1121015.GCA_000420545_02066"/>
<sequence>MTRNRWLIVVLALFIGWKLIVAWQGQAFHPAPTAATQNDPAPVAAADDGLPPEAHTTLQLIQRGGPFPYERDGIVFGNFEHRLPPKERGYYHEYTVPTPGLNHRGPRRIITGGQPPDVFYYTDDHYETFRPIGGQP</sequence>